<evidence type="ECO:0000256" key="5">
    <source>
        <dbReference type="ARBA" id="ARBA00023004"/>
    </source>
</evidence>
<keyword evidence="8" id="KW-1185">Reference proteome</keyword>
<keyword evidence="4" id="KW-0560">Oxidoreductase</keyword>
<dbReference type="Proteomes" id="UP000036700">
    <property type="component" value="Chromosome"/>
</dbReference>
<dbReference type="InterPro" id="IPR039994">
    <property type="entry name" value="NO66-like"/>
</dbReference>
<dbReference type="STRING" id="445709.ABW99_03250"/>
<keyword evidence="5" id="KW-0408">Iron</keyword>
<proteinExistence type="predicted"/>
<comment type="cofactor">
    <cofactor evidence="1">
        <name>Fe(2+)</name>
        <dbReference type="ChEBI" id="CHEBI:29033"/>
    </cofactor>
</comment>
<reference evidence="8" key="1">
    <citation type="submission" date="2015-06" db="EMBL/GenBank/DDBJ databases">
        <authorList>
            <person name="Lim Y.L."/>
            <person name="Ee R."/>
            <person name="Yong D."/>
            <person name="How K.Y."/>
            <person name="Yin W.F."/>
            <person name="Chan K.G."/>
        </authorList>
    </citation>
    <scope>NUCLEOTIDE SEQUENCE [LARGE SCALE GENOMIC DNA]</scope>
    <source>
        <strain evidence="8">DSM 25325</strain>
    </source>
</reference>
<dbReference type="OrthoDB" id="9764016at2"/>
<dbReference type="SUPFAM" id="SSF51197">
    <property type="entry name" value="Clavaminate synthase-like"/>
    <property type="match status" value="1"/>
</dbReference>
<evidence type="ECO:0000313" key="7">
    <source>
        <dbReference type="EMBL" id="AKJ67395.1"/>
    </source>
</evidence>
<protein>
    <submittedName>
        <fullName evidence="7">Cupin</fullName>
    </submittedName>
</protein>
<gene>
    <name evidence="7" type="ORF">ABW99_03250</name>
</gene>
<evidence type="ECO:0000259" key="6">
    <source>
        <dbReference type="PROSITE" id="PS51184"/>
    </source>
</evidence>
<dbReference type="Pfam" id="PF08007">
    <property type="entry name" value="JmjC_2"/>
    <property type="match status" value="1"/>
</dbReference>
<dbReference type="SMART" id="SM00558">
    <property type="entry name" value="JmjC"/>
    <property type="match status" value="1"/>
</dbReference>
<name>A0A0G3EKE9_9BURK</name>
<evidence type="ECO:0000256" key="4">
    <source>
        <dbReference type="ARBA" id="ARBA00023002"/>
    </source>
</evidence>
<evidence type="ECO:0000313" key="8">
    <source>
        <dbReference type="Proteomes" id="UP000036700"/>
    </source>
</evidence>
<dbReference type="AlphaFoldDB" id="A0A0G3EKE9"/>
<keyword evidence="2" id="KW-0479">Metal-binding</keyword>
<keyword evidence="3" id="KW-0223">Dioxygenase</keyword>
<dbReference type="PANTHER" id="PTHR13096">
    <property type="entry name" value="MINA53 MYC INDUCED NUCLEAR ANTIGEN"/>
    <property type="match status" value="1"/>
</dbReference>
<dbReference type="PANTHER" id="PTHR13096:SF8">
    <property type="entry name" value="RIBOSOMAL OXYGENASE 1"/>
    <property type="match status" value="1"/>
</dbReference>
<dbReference type="InterPro" id="IPR046799">
    <property type="entry name" value="ROXA-like_wH"/>
</dbReference>
<sequence length="390" mass="44521">MKRSLQPPSLLGGLSPTEFMRRYWHRQPLLIRQAIPGFAPLLDRAALLALATRDDVESRLIRKVRQHWTLSSGPFEASELPSARARQWTLLLQGVNLHHDGARALLDQFRFVPDARLDDLMISYATDGGGVGPHFDSYDVFLLQAHGTRRWRISAQQDHTLIDGLPLKILKNFKAEQEWDLTPGDMLYLPPGYAHDGVALGECMTYSIGFRAPTNREILQNFLYFLAENTDELPLGRAFEGRYADPWQPSVAHPARLPDQMIDHIAAQLARVRWRRQDIARFLGQWLSEPKPQVYFTPPESPMARGSFVRRARAHGVVLARQSQCLYEKGQSFINGEIQPLPGIVQKWFRRLADTRRLSQADCAKLPAPPAPDWDILYEWYCAGWIELSP</sequence>
<dbReference type="KEGG" id="ptx:ABW99_03250"/>
<evidence type="ECO:0000256" key="3">
    <source>
        <dbReference type="ARBA" id="ARBA00022964"/>
    </source>
</evidence>
<dbReference type="EMBL" id="CP011568">
    <property type="protein sequence ID" value="AKJ67395.1"/>
    <property type="molecule type" value="Genomic_DNA"/>
</dbReference>
<dbReference type="Pfam" id="PF20514">
    <property type="entry name" value="WHD_ROXA"/>
    <property type="match status" value="1"/>
</dbReference>
<dbReference type="Gene3D" id="2.60.120.650">
    <property type="entry name" value="Cupin"/>
    <property type="match status" value="1"/>
</dbReference>
<evidence type="ECO:0000256" key="1">
    <source>
        <dbReference type="ARBA" id="ARBA00001954"/>
    </source>
</evidence>
<evidence type="ECO:0000256" key="2">
    <source>
        <dbReference type="ARBA" id="ARBA00022723"/>
    </source>
</evidence>
<accession>A0A0G3EKE9</accession>
<dbReference type="GO" id="GO:0046872">
    <property type="term" value="F:metal ion binding"/>
    <property type="evidence" value="ECO:0007669"/>
    <property type="project" value="UniProtKB-KW"/>
</dbReference>
<dbReference type="RefSeq" id="WP_047212948.1">
    <property type="nucleotide sequence ID" value="NZ_CP011568.3"/>
</dbReference>
<feature type="domain" description="JmjC" evidence="6">
    <location>
        <begin position="101"/>
        <end position="227"/>
    </location>
</feature>
<dbReference type="PROSITE" id="PS51184">
    <property type="entry name" value="JMJC"/>
    <property type="match status" value="1"/>
</dbReference>
<organism evidence="7 8">
    <name type="scientific">Pandoraea thiooxydans</name>
    <dbReference type="NCBI Taxonomy" id="445709"/>
    <lineage>
        <taxon>Bacteria</taxon>
        <taxon>Pseudomonadati</taxon>
        <taxon>Pseudomonadota</taxon>
        <taxon>Betaproteobacteria</taxon>
        <taxon>Burkholderiales</taxon>
        <taxon>Burkholderiaceae</taxon>
        <taxon>Pandoraea</taxon>
    </lineage>
</organism>
<dbReference type="GO" id="GO:0016706">
    <property type="term" value="F:2-oxoglutarate-dependent dioxygenase activity"/>
    <property type="evidence" value="ECO:0007669"/>
    <property type="project" value="TreeGrafter"/>
</dbReference>
<dbReference type="Gene3D" id="3.40.366.30">
    <property type="entry name" value="50S ribosomal protein L16 arginine hydroxylase, Chain A, Domain 2"/>
    <property type="match status" value="1"/>
</dbReference>
<dbReference type="PATRIC" id="fig|445709.3.peg.698"/>
<dbReference type="InterPro" id="IPR003347">
    <property type="entry name" value="JmjC_dom"/>
</dbReference>